<dbReference type="EMBL" id="AZAC01000003">
    <property type="protein sequence ID" value="KIX15268.1"/>
    <property type="molecule type" value="Genomic_DNA"/>
</dbReference>
<dbReference type="InterPro" id="IPR050595">
    <property type="entry name" value="Bact_response_regulator"/>
</dbReference>
<dbReference type="InterPro" id="IPR001789">
    <property type="entry name" value="Sig_transdc_resp-reg_receiver"/>
</dbReference>
<evidence type="ECO:0000313" key="4">
    <source>
        <dbReference type="EMBL" id="KIX15268.1"/>
    </source>
</evidence>
<dbReference type="SMART" id="SM00448">
    <property type="entry name" value="REC"/>
    <property type="match status" value="1"/>
</dbReference>
<dbReference type="Gene3D" id="3.40.50.2300">
    <property type="match status" value="1"/>
</dbReference>
<keyword evidence="1 2" id="KW-0597">Phosphoprotein</keyword>
<proteinExistence type="predicted"/>
<reference evidence="4 5" key="1">
    <citation type="submission" date="2013-11" db="EMBL/GenBank/DDBJ databases">
        <title>Metagenomic analysis of a methanogenic consortium involved in long chain n-alkane degradation.</title>
        <authorList>
            <person name="Davidova I.A."/>
            <person name="Callaghan A.V."/>
            <person name="Wawrik B."/>
            <person name="Pruitt S."/>
            <person name="Marks C."/>
            <person name="Duncan K.E."/>
            <person name="Suflita J.M."/>
        </authorList>
    </citation>
    <scope>NUCLEOTIDE SEQUENCE [LARGE SCALE GENOMIC DNA]</scope>
    <source>
        <strain evidence="4 5">SPR</strain>
    </source>
</reference>
<dbReference type="OrthoDB" id="9786548at2"/>
<feature type="modified residue" description="4-aspartylphosphate" evidence="2">
    <location>
        <position position="53"/>
    </location>
</feature>
<accession>A0A0D2HY74</accession>
<evidence type="ECO:0000256" key="2">
    <source>
        <dbReference type="PROSITE-ProRule" id="PRU00169"/>
    </source>
</evidence>
<gene>
    <name evidence="4" type="ORF">X474_03465</name>
</gene>
<dbReference type="GO" id="GO:0000160">
    <property type="term" value="P:phosphorelay signal transduction system"/>
    <property type="evidence" value="ECO:0007669"/>
    <property type="project" value="InterPro"/>
</dbReference>
<dbReference type="InParanoid" id="A0A0D2HY74"/>
<organism evidence="4 5">
    <name type="scientific">Dethiosulfatarculus sandiegensis</name>
    <dbReference type="NCBI Taxonomy" id="1429043"/>
    <lineage>
        <taxon>Bacteria</taxon>
        <taxon>Pseudomonadati</taxon>
        <taxon>Thermodesulfobacteriota</taxon>
        <taxon>Desulfarculia</taxon>
        <taxon>Desulfarculales</taxon>
        <taxon>Desulfarculaceae</taxon>
        <taxon>Dethiosulfatarculus</taxon>
    </lineage>
</organism>
<evidence type="ECO:0000256" key="1">
    <source>
        <dbReference type="ARBA" id="ARBA00022553"/>
    </source>
</evidence>
<dbReference type="Proteomes" id="UP000032233">
    <property type="component" value="Unassembled WGS sequence"/>
</dbReference>
<dbReference type="PROSITE" id="PS50110">
    <property type="entry name" value="RESPONSE_REGULATORY"/>
    <property type="match status" value="1"/>
</dbReference>
<dbReference type="Pfam" id="PF00072">
    <property type="entry name" value="Response_reg"/>
    <property type="match status" value="1"/>
</dbReference>
<protein>
    <submittedName>
        <fullName evidence="4">Chemotaxis protein CheY</fullName>
    </submittedName>
</protein>
<dbReference type="PANTHER" id="PTHR44591">
    <property type="entry name" value="STRESS RESPONSE REGULATOR PROTEIN 1"/>
    <property type="match status" value="1"/>
</dbReference>
<dbReference type="PANTHER" id="PTHR44591:SF25">
    <property type="entry name" value="CHEMOTAXIS TWO-COMPONENT RESPONSE REGULATOR"/>
    <property type="match status" value="1"/>
</dbReference>
<sequence length="123" mass="13455">MPQKILLVDDSPTVLKILTMGLSQNGYAVNTAGDGLEALSMMGGTQYDILITDINMPKMDGLTLIRTVRSLTRYKGLLIIALSTESAPHDKDTGRQAGVDRYLTKPVSMDRLIKEIKTLSSQD</sequence>
<name>A0A0D2HY74_9BACT</name>
<evidence type="ECO:0000259" key="3">
    <source>
        <dbReference type="PROSITE" id="PS50110"/>
    </source>
</evidence>
<dbReference type="AlphaFoldDB" id="A0A0D2HY74"/>
<comment type="caution">
    <text evidence="4">The sequence shown here is derived from an EMBL/GenBank/DDBJ whole genome shotgun (WGS) entry which is preliminary data.</text>
</comment>
<dbReference type="InterPro" id="IPR011006">
    <property type="entry name" value="CheY-like_superfamily"/>
</dbReference>
<evidence type="ECO:0000313" key="5">
    <source>
        <dbReference type="Proteomes" id="UP000032233"/>
    </source>
</evidence>
<keyword evidence="5" id="KW-1185">Reference proteome</keyword>
<dbReference type="STRING" id="1429043.X474_03465"/>
<dbReference type="RefSeq" id="WP_044346706.1">
    <property type="nucleotide sequence ID" value="NZ_AZAC01000003.1"/>
</dbReference>
<dbReference type="SUPFAM" id="SSF52172">
    <property type="entry name" value="CheY-like"/>
    <property type="match status" value="1"/>
</dbReference>
<feature type="domain" description="Response regulatory" evidence="3">
    <location>
        <begin position="4"/>
        <end position="120"/>
    </location>
</feature>